<protein>
    <submittedName>
        <fullName evidence="1">Uncharacterized protein</fullName>
    </submittedName>
</protein>
<dbReference type="Proteomes" id="UP001073122">
    <property type="component" value="Unassembled WGS sequence"/>
</dbReference>
<keyword evidence="2" id="KW-1185">Reference proteome</keyword>
<dbReference type="EMBL" id="JAOVZW010000030">
    <property type="protein sequence ID" value="MCX8526212.1"/>
    <property type="molecule type" value="Genomic_DNA"/>
</dbReference>
<accession>A0ABT3XX60</accession>
<evidence type="ECO:0000313" key="1">
    <source>
        <dbReference type="EMBL" id="MCX8526212.1"/>
    </source>
</evidence>
<reference evidence="1" key="1">
    <citation type="submission" date="2022-10" db="EMBL/GenBank/DDBJ databases">
        <title>Chryseobacterium sp. nov., a novel bacterial species.</title>
        <authorList>
            <person name="Cao Y."/>
        </authorList>
    </citation>
    <scope>NUCLEOTIDE SEQUENCE</scope>
    <source>
        <strain evidence="1">CCTCC AB2015118</strain>
    </source>
</reference>
<comment type="caution">
    <text evidence="1">The sequence shown here is derived from an EMBL/GenBank/DDBJ whole genome shotgun (WGS) entry which is preliminary data.</text>
</comment>
<proteinExistence type="predicted"/>
<dbReference type="RefSeq" id="WP_267267444.1">
    <property type="nucleotide sequence ID" value="NZ_JAOVZW010000030.1"/>
</dbReference>
<gene>
    <name evidence="1" type="ORF">OF897_20050</name>
</gene>
<name>A0ABT3XX60_9FLAO</name>
<sequence>MVTKIRKIWKAGSEVMEVFQDANWEIRYADVYLKFITTVFEKISNLFSMDLFNATNARIIQLKLEIFVHSWH</sequence>
<evidence type="ECO:0000313" key="2">
    <source>
        <dbReference type="Proteomes" id="UP001073122"/>
    </source>
</evidence>
<organism evidence="1 2">
    <name type="scientific">Chryseobacterium formosus</name>
    <dbReference type="NCBI Taxonomy" id="1537363"/>
    <lineage>
        <taxon>Bacteria</taxon>
        <taxon>Pseudomonadati</taxon>
        <taxon>Bacteroidota</taxon>
        <taxon>Flavobacteriia</taxon>
        <taxon>Flavobacteriales</taxon>
        <taxon>Weeksellaceae</taxon>
        <taxon>Chryseobacterium group</taxon>
        <taxon>Chryseobacterium</taxon>
    </lineage>
</organism>